<comment type="catalytic activity">
    <reaction evidence="9">
        <text>a (3R)-hydroxyacyl-[ACP] = a (2E)-enoyl-[ACP] + H2O</text>
        <dbReference type="Rhea" id="RHEA:13097"/>
        <dbReference type="Rhea" id="RHEA-COMP:9925"/>
        <dbReference type="Rhea" id="RHEA-COMP:9945"/>
        <dbReference type="ChEBI" id="CHEBI:15377"/>
        <dbReference type="ChEBI" id="CHEBI:78784"/>
        <dbReference type="ChEBI" id="CHEBI:78827"/>
        <dbReference type="EC" id="4.2.1.59"/>
    </reaction>
</comment>
<keyword evidence="7 9" id="KW-0456">Lyase</keyword>
<dbReference type="NCBIfam" id="TIGR01750">
    <property type="entry name" value="fabZ"/>
    <property type="match status" value="1"/>
</dbReference>
<keyword evidence="3 9" id="KW-0963">Cytoplasm</keyword>
<dbReference type="KEGG" id="blag:BLTE_09430"/>
<evidence type="ECO:0000256" key="7">
    <source>
        <dbReference type="ARBA" id="ARBA00023239"/>
    </source>
</evidence>
<comment type="function">
    <text evidence="8 9">Involved in unsaturated fatty acids biosynthesis. Catalyzes the dehydration of short chain beta-hydroxyacyl-ACPs and long chain saturated and unsaturated beta-hydroxyacyl-ACPs.</text>
</comment>
<dbReference type="NCBIfam" id="NF000582">
    <property type="entry name" value="PRK00006.1"/>
    <property type="match status" value="1"/>
</dbReference>
<dbReference type="EC" id="4.2.1.59" evidence="9"/>
<dbReference type="GO" id="GO:0006633">
    <property type="term" value="P:fatty acid biosynthetic process"/>
    <property type="evidence" value="ECO:0007669"/>
    <property type="project" value="UniProtKB-UniRule"/>
</dbReference>
<dbReference type="RefSeq" id="WP_126398075.1">
    <property type="nucleotide sequence ID" value="NZ_AP018907.1"/>
</dbReference>
<dbReference type="InterPro" id="IPR013114">
    <property type="entry name" value="FabA_FabZ"/>
</dbReference>
<dbReference type="GO" id="GO:0009245">
    <property type="term" value="P:lipid A biosynthetic process"/>
    <property type="evidence" value="ECO:0007669"/>
    <property type="project" value="UniProtKB-UniRule"/>
</dbReference>
<dbReference type="FunFam" id="3.10.129.10:FF:000001">
    <property type="entry name" value="3-hydroxyacyl-[acyl-carrier-protein] dehydratase FabZ"/>
    <property type="match status" value="1"/>
</dbReference>
<dbReference type="InterPro" id="IPR010084">
    <property type="entry name" value="FabZ"/>
</dbReference>
<dbReference type="CDD" id="cd01288">
    <property type="entry name" value="FabZ"/>
    <property type="match status" value="1"/>
</dbReference>
<accession>A0A348FY75</accession>
<feature type="active site" evidence="9">
    <location>
        <position position="58"/>
    </location>
</feature>
<dbReference type="GO" id="GO:0019171">
    <property type="term" value="F:(3R)-hydroxyacyl-[acyl-carrier-protein] dehydratase activity"/>
    <property type="evidence" value="ECO:0007669"/>
    <property type="project" value="UniProtKB-EC"/>
</dbReference>
<keyword evidence="4 9" id="KW-0444">Lipid biosynthesis</keyword>
<evidence type="ECO:0000256" key="4">
    <source>
        <dbReference type="ARBA" id="ARBA00022516"/>
    </source>
</evidence>
<dbReference type="SUPFAM" id="SSF54637">
    <property type="entry name" value="Thioesterase/thiol ester dehydrase-isomerase"/>
    <property type="match status" value="1"/>
</dbReference>
<dbReference type="Gene3D" id="3.10.129.10">
    <property type="entry name" value="Hotdog Thioesterase"/>
    <property type="match status" value="1"/>
</dbReference>
<dbReference type="PANTHER" id="PTHR30272:SF1">
    <property type="entry name" value="3-HYDROXYACYL-[ACYL-CARRIER-PROTEIN] DEHYDRATASE"/>
    <property type="match status" value="1"/>
</dbReference>
<evidence type="ECO:0000256" key="1">
    <source>
        <dbReference type="ARBA" id="ARBA00004496"/>
    </source>
</evidence>
<dbReference type="Proteomes" id="UP000266934">
    <property type="component" value="Chromosome"/>
</dbReference>
<keyword evidence="5 9" id="KW-0441">Lipid A biosynthesis</keyword>
<evidence type="ECO:0000313" key="11">
    <source>
        <dbReference type="Proteomes" id="UP000266934"/>
    </source>
</evidence>
<evidence type="ECO:0000256" key="6">
    <source>
        <dbReference type="ARBA" id="ARBA00023098"/>
    </source>
</evidence>
<evidence type="ECO:0000256" key="3">
    <source>
        <dbReference type="ARBA" id="ARBA00022490"/>
    </source>
</evidence>
<comment type="similarity">
    <text evidence="2 9">Belongs to the thioester dehydratase family. FabZ subfamily.</text>
</comment>
<protein>
    <recommendedName>
        <fullName evidence="9">3-hydroxyacyl-[acyl-carrier-protein] dehydratase FabZ</fullName>
        <ecNumber evidence="9">4.2.1.59</ecNumber>
    </recommendedName>
    <alternativeName>
        <fullName evidence="9">(3R)-hydroxymyristoyl-[acyl-carrier-protein] dehydratase</fullName>
        <shortName evidence="9">(3R)-hydroxymyristoyl-ACP dehydrase</shortName>
    </alternativeName>
    <alternativeName>
        <fullName evidence="9">Beta-hydroxyacyl-ACP dehydratase</fullName>
    </alternativeName>
</protein>
<name>A0A348FY75_9HYPH</name>
<dbReference type="GO" id="GO:0016020">
    <property type="term" value="C:membrane"/>
    <property type="evidence" value="ECO:0007669"/>
    <property type="project" value="GOC"/>
</dbReference>
<gene>
    <name evidence="9 10" type="primary">fabZ</name>
    <name evidence="10" type="ORF">BLTE_09430</name>
</gene>
<proteinExistence type="inferred from homology"/>
<dbReference type="InterPro" id="IPR029069">
    <property type="entry name" value="HotDog_dom_sf"/>
</dbReference>
<comment type="subcellular location">
    <subcellularLocation>
        <location evidence="1 9">Cytoplasm</location>
    </subcellularLocation>
</comment>
<sequence>MTAEPGKVLEALDIQRVLALLPHRYPFLMVDRVEKIDSDNSAVGIKAVTINEPHFQGHFPGRPVMPGVLLIEGMAQTAGAICILSRGTNSPSVVYFLTIDNCKFRRPVVPGDVVEFHMTKTAKRRNMWWYHGEAKVNGEIVAEADLGAMLGE</sequence>
<dbReference type="OrthoDB" id="9772788at2"/>
<dbReference type="AlphaFoldDB" id="A0A348FY75"/>
<reference evidence="10 11" key="1">
    <citation type="submission" date="2018-08" db="EMBL/GenBank/DDBJ databases">
        <title>Complete genome sequencing of Blastochloris tepida GI.</title>
        <authorList>
            <person name="Tsukatani Y."/>
            <person name="Mori H."/>
        </authorList>
    </citation>
    <scope>NUCLEOTIDE SEQUENCE [LARGE SCALE GENOMIC DNA]</scope>
    <source>
        <strain evidence="10 11">GI</strain>
    </source>
</reference>
<evidence type="ECO:0000313" key="10">
    <source>
        <dbReference type="EMBL" id="BBF92258.1"/>
    </source>
</evidence>
<keyword evidence="6 9" id="KW-0443">Lipid metabolism</keyword>
<dbReference type="HAMAP" id="MF_00406">
    <property type="entry name" value="FabZ"/>
    <property type="match status" value="1"/>
</dbReference>
<evidence type="ECO:0000256" key="8">
    <source>
        <dbReference type="ARBA" id="ARBA00025049"/>
    </source>
</evidence>
<dbReference type="GO" id="GO:0005737">
    <property type="term" value="C:cytoplasm"/>
    <property type="evidence" value="ECO:0007669"/>
    <property type="project" value="UniProtKB-SubCell"/>
</dbReference>
<evidence type="ECO:0000256" key="9">
    <source>
        <dbReference type="HAMAP-Rule" id="MF_00406"/>
    </source>
</evidence>
<organism evidence="10 11">
    <name type="scientific">Blastochloris tepida</name>
    <dbReference type="NCBI Taxonomy" id="2233851"/>
    <lineage>
        <taxon>Bacteria</taxon>
        <taxon>Pseudomonadati</taxon>
        <taxon>Pseudomonadota</taxon>
        <taxon>Alphaproteobacteria</taxon>
        <taxon>Hyphomicrobiales</taxon>
        <taxon>Blastochloridaceae</taxon>
        <taxon>Blastochloris</taxon>
    </lineage>
</organism>
<keyword evidence="11" id="KW-1185">Reference proteome</keyword>
<dbReference type="Pfam" id="PF07977">
    <property type="entry name" value="FabA"/>
    <property type="match status" value="1"/>
</dbReference>
<dbReference type="PANTHER" id="PTHR30272">
    <property type="entry name" value="3-HYDROXYACYL-[ACYL-CARRIER-PROTEIN] DEHYDRATASE"/>
    <property type="match status" value="1"/>
</dbReference>
<evidence type="ECO:0000256" key="5">
    <source>
        <dbReference type="ARBA" id="ARBA00022556"/>
    </source>
</evidence>
<dbReference type="EMBL" id="AP018907">
    <property type="protein sequence ID" value="BBF92258.1"/>
    <property type="molecule type" value="Genomic_DNA"/>
</dbReference>
<evidence type="ECO:0000256" key="2">
    <source>
        <dbReference type="ARBA" id="ARBA00009174"/>
    </source>
</evidence>